<reference evidence="2 3" key="1">
    <citation type="journal article" date="2008" name="Genome Biol.">
        <title>The genome sequence of the model ascomycete fungus Podospora anserina.</title>
        <authorList>
            <person name="Espagne E."/>
            <person name="Lespinet O."/>
            <person name="Malagnac F."/>
            <person name="Da Silva C."/>
            <person name="Jaillon O."/>
            <person name="Porcel B.M."/>
            <person name="Couloux A."/>
            <person name="Aury J.-M."/>
            <person name="Segurens B."/>
            <person name="Poulain J."/>
            <person name="Anthouard V."/>
            <person name="Grossetete S."/>
            <person name="Khalili H."/>
            <person name="Coppin E."/>
            <person name="Dequard-Chablat M."/>
            <person name="Picard M."/>
            <person name="Contamine V."/>
            <person name="Arnaise S."/>
            <person name="Bourdais A."/>
            <person name="Berteaux-Lecellier V."/>
            <person name="Gautheret D."/>
            <person name="de Vries R.P."/>
            <person name="Battaglia E."/>
            <person name="Coutinho P.M."/>
            <person name="Danchin E.G.J."/>
            <person name="Henrissat B."/>
            <person name="El Khoury R."/>
            <person name="Sainsard-Chanet A."/>
            <person name="Boivin A."/>
            <person name="Pinan-Lucarre B."/>
            <person name="Sellem C.H."/>
            <person name="Debuchy R."/>
            <person name="Wincker P."/>
            <person name="Weissenbach J."/>
            <person name="Silar P."/>
        </authorList>
    </citation>
    <scope>NUCLEOTIDE SEQUENCE [LARGE SCALE GENOMIC DNA]</scope>
    <source>
        <strain evidence="3">S / ATCC MYA-4624 / DSM 980 / FGSC 10383</strain>
    </source>
</reference>
<evidence type="ECO:0000313" key="3">
    <source>
        <dbReference type="Proteomes" id="UP000001197"/>
    </source>
</evidence>
<protein>
    <submittedName>
        <fullName evidence="2">Uncharacterized protein</fullName>
    </submittedName>
</protein>
<proteinExistence type="predicted"/>
<sequence>MGTNATPHGRSTSRPPTVMSERSDCSQDISVFIVYSRALQINMTSSPFRRLRNRCSRHHHLSAPPPLPLVCTVVDPFTTLKAYLEDHSFEGATPNNHSAYYIPYPALQAYWTTSQLHSRLPPSTSPAQITTLQNRFLRILSTLVSCSSPQYITHFLANNTNDTHLPRHSCDAVFGTDAAAWMAFKDYQNLFNPVSLEEKLSNSRTLTERCILPWQPRNTLYYGKDRKGIVQTYAINEDWKPHGPHMVREYPTLEIVAVKKIWIKEDEEGRFEQEGRGVPQAEDIVSQVSWHFSVRRWVGVFIVGICPTGGDKRDFLGGGGGGVVPGITPLQIRIKLWKGLLNLLRGVGCE</sequence>
<feature type="region of interest" description="Disordered" evidence="1">
    <location>
        <begin position="1"/>
        <end position="23"/>
    </location>
</feature>
<evidence type="ECO:0000313" key="2">
    <source>
        <dbReference type="EMBL" id="CDP29933.1"/>
    </source>
</evidence>
<evidence type="ECO:0000256" key="1">
    <source>
        <dbReference type="SAM" id="MobiDB-lite"/>
    </source>
</evidence>
<name>A0A090D7U8_PODAN</name>
<feature type="compositionally biased region" description="Polar residues" evidence="1">
    <location>
        <begin position="1"/>
        <end position="15"/>
    </location>
</feature>
<reference evidence="3" key="2">
    <citation type="journal article" date="2014" name="Genetics">
        <title>Maintaining two mating types: Structure of the mating type locus and its role in heterokaryosis in Podospora anserina.</title>
        <authorList>
            <person name="Grognet P."/>
            <person name="Bidard F."/>
            <person name="Kuchly C."/>
            <person name="Tong L.C.H."/>
            <person name="Coppin E."/>
            <person name="Benkhali J.A."/>
            <person name="Couloux A."/>
            <person name="Wincker P."/>
            <person name="Debuchy R."/>
            <person name="Silar P."/>
        </authorList>
    </citation>
    <scope>GENOME REANNOTATION</scope>
    <source>
        <strain evidence="3">S / ATCC MYA-4624 / DSM 980 / FGSC 10383</strain>
    </source>
</reference>
<accession>A0A090D7U8</accession>
<dbReference type="AlphaFoldDB" id="A0A090D7U8"/>
<organism evidence="2 3">
    <name type="scientific">Podospora anserina (strain S / ATCC MYA-4624 / DSM 980 / FGSC 10383)</name>
    <name type="common">Pleurage anserina</name>
    <dbReference type="NCBI Taxonomy" id="515849"/>
    <lineage>
        <taxon>Eukaryota</taxon>
        <taxon>Fungi</taxon>
        <taxon>Dikarya</taxon>
        <taxon>Ascomycota</taxon>
        <taxon>Pezizomycotina</taxon>
        <taxon>Sordariomycetes</taxon>
        <taxon>Sordariomycetidae</taxon>
        <taxon>Sordariales</taxon>
        <taxon>Podosporaceae</taxon>
        <taxon>Podospora</taxon>
        <taxon>Podospora anserina</taxon>
    </lineage>
</organism>
<dbReference type="Proteomes" id="UP000001197">
    <property type="component" value="Chromosome 5"/>
</dbReference>
<dbReference type="InParanoid" id="A0A090D7U8"/>
<dbReference type="EMBL" id="FO904940">
    <property type="protein sequence ID" value="CDP29933.1"/>
    <property type="molecule type" value="Genomic_DNA"/>
</dbReference>
<keyword evidence="3" id="KW-1185">Reference proteome</keyword>